<evidence type="ECO:0000256" key="4">
    <source>
        <dbReference type="ARBA" id="ARBA00023163"/>
    </source>
</evidence>
<dbReference type="SMART" id="SM00774">
    <property type="entry name" value="WRKY"/>
    <property type="match status" value="1"/>
</dbReference>
<evidence type="ECO:0000256" key="2">
    <source>
        <dbReference type="ARBA" id="ARBA00023015"/>
    </source>
</evidence>
<evidence type="ECO:0000256" key="1">
    <source>
        <dbReference type="ARBA" id="ARBA00004123"/>
    </source>
</evidence>
<reference evidence="9" key="2">
    <citation type="submission" date="2025-08" db="UniProtKB">
        <authorList>
            <consortium name="RefSeq"/>
        </authorList>
    </citation>
    <scope>IDENTIFICATION</scope>
    <source>
        <tissue evidence="9">Leaf</tissue>
    </source>
</reference>
<dbReference type="SUPFAM" id="SSF118290">
    <property type="entry name" value="WRKY DNA-binding domain"/>
    <property type="match status" value="1"/>
</dbReference>
<dbReference type="InterPro" id="IPR036576">
    <property type="entry name" value="WRKY_dom_sf"/>
</dbReference>
<proteinExistence type="predicted"/>
<evidence type="ECO:0000313" key="8">
    <source>
        <dbReference type="Proteomes" id="UP000813463"/>
    </source>
</evidence>
<keyword evidence="5" id="KW-0539">Nucleus</keyword>
<evidence type="ECO:0000256" key="6">
    <source>
        <dbReference type="SAM" id="MobiDB-lite"/>
    </source>
</evidence>
<dbReference type="Proteomes" id="UP000813463">
    <property type="component" value="Chromosome 5"/>
</dbReference>
<feature type="compositionally biased region" description="Polar residues" evidence="6">
    <location>
        <begin position="285"/>
        <end position="296"/>
    </location>
</feature>
<dbReference type="Gene3D" id="2.20.25.80">
    <property type="entry name" value="WRKY domain"/>
    <property type="match status" value="1"/>
</dbReference>
<dbReference type="GO" id="GO:0005634">
    <property type="term" value="C:nucleus"/>
    <property type="evidence" value="ECO:0000318"/>
    <property type="project" value="GO_Central"/>
</dbReference>
<dbReference type="OrthoDB" id="2021064at2759"/>
<keyword evidence="4" id="KW-0804">Transcription</keyword>
<accession>A0A9R0JI02</accession>
<comment type="subcellular location">
    <subcellularLocation>
        <location evidence="1">Nucleus</location>
    </subcellularLocation>
</comment>
<gene>
    <name evidence="9" type="primary">LOC110806158</name>
</gene>
<dbReference type="GO" id="GO:0000976">
    <property type="term" value="F:transcription cis-regulatory region binding"/>
    <property type="evidence" value="ECO:0000318"/>
    <property type="project" value="GO_Central"/>
</dbReference>
<dbReference type="KEGG" id="soe:110806158"/>
<dbReference type="InterPro" id="IPR003657">
    <property type="entry name" value="WRKY_dom"/>
</dbReference>
<reference evidence="8" key="1">
    <citation type="journal article" date="2021" name="Nat. Commun.">
        <title>Genomic analyses provide insights into spinach domestication and the genetic basis of agronomic traits.</title>
        <authorList>
            <person name="Cai X."/>
            <person name="Sun X."/>
            <person name="Xu C."/>
            <person name="Sun H."/>
            <person name="Wang X."/>
            <person name="Ge C."/>
            <person name="Zhang Z."/>
            <person name="Wang Q."/>
            <person name="Fei Z."/>
            <person name="Jiao C."/>
            <person name="Wang Q."/>
        </authorList>
    </citation>
    <scope>NUCLEOTIDE SEQUENCE [LARGE SCALE GENOMIC DNA]</scope>
    <source>
        <strain evidence="8">cv. Varoflay</strain>
    </source>
</reference>
<evidence type="ECO:0000313" key="9">
    <source>
        <dbReference type="RefSeq" id="XP_021867482.1"/>
    </source>
</evidence>
<name>A0A9R0JI02_SPIOL</name>
<dbReference type="Pfam" id="PF03106">
    <property type="entry name" value="WRKY"/>
    <property type="match status" value="1"/>
</dbReference>
<evidence type="ECO:0000256" key="5">
    <source>
        <dbReference type="ARBA" id="ARBA00023242"/>
    </source>
</evidence>
<keyword evidence="8" id="KW-1185">Reference proteome</keyword>
<evidence type="ECO:0000256" key="3">
    <source>
        <dbReference type="ARBA" id="ARBA00023125"/>
    </source>
</evidence>
<feature type="region of interest" description="Disordered" evidence="6">
    <location>
        <begin position="268"/>
        <end position="297"/>
    </location>
</feature>
<keyword evidence="3" id="KW-0238">DNA-binding</keyword>
<feature type="compositionally biased region" description="Low complexity" evidence="6">
    <location>
        <begin position="272"/>
        <end position="284"/>
    </location>
</feature>
<dbReference type="RefSeq" id="XP_021867482.1">
    <property type="nucleotide sequence ID" value="XM_022011790.2"/>
</dbReference>
<organism evidence="8 9">
    <name type="scientific">Spinacia oleracea</name>
    <name type="common">Spinach</name>
    <dbReference type="NCBI Taxonomy" id="3562"/>
    <lineage>
        <taxon>Eukaryota</taxon>
        <taxon>Viridiplantae</taxon>
        <taxon>Streptophyta</taxon>
        <taxon>Embryophyta</taxon>
        <taxon>Tracheophyta</taxon>
        <taxon>Spermatophyta</taxon>
        <taxon>Magnoliopsida</taxon>
        <taxon>eudicotyledons</taxon>
        <taxon>Gunneridae</taxon>
        <taxon>Pentapetalae</taxon>
        <taxon>Caryophyllales</taxon>
        <taxon>Chenopodiaceae</taxon>
        <taxon>Chenopodioideae</taxon>
        <taxon>Anserineae</taxon>
        <taxon>Spinacia</taxon>
    </lineage>
</organism>
<feature type="domain" description="WRKY" evidence="7">
    <location>
        <begin position="131"/>
        <end position="194"/>
    </location>
</feature>
<dbReference type="PANTHER" id="PTHR31282">
    <property type="entry name" value="WRKY TRANSCRIPTION FACTOR 21-RELATED"/>
    <property type="match status" value="1"/>
</dbReference>
<dbReference type="GO" id="GO:0003700">
    <property type="term" value="F:DNA-binding transcription factor activity"/>
    <property type="evidence" value="ECO:0000318"/>
    <property type="project" value="GO_Central"/>
</dbReference>
<evidence type="ECO:0000259" key="7">
    <source>
        <dbReference type="PROSITE" id="PS50811"/>
    </source>
</evidence>
<keyword evidence="2" id="KW-0805">Transcription regulation</keyword>
<dbReference type="AlphaFoldDB" id="A0A9R0JI02"/>
<dbReference type="PROSITE" id="PS50811">
    <property type="entry name" value="WRKY"/>
    <property type="match status" value="1"/>
</dbReference>
<dbReference type="InterPro" id="IPR044810">
    <property type="entry name" value="WRKY_plant"/>
</dbReference>
<dbReference type="GO" id="GO:0006355">
    <property type="term" value="P:regulation of DNA-templated transcription"/>
    <property type="evidence" value="ECO:0000318"/>
    <property type="project" value="GO_Central"/>
</dbReference>
<sequence length="342" mass="38732">MQVISKVEQPISPKNDLMENISNHLERGQESAHQIRSFINERLGLKAEDRDALDRHSLMTLNSFQTVLSMLKASGFDQDENFMINNNKRKVDVLECLDQCKSEEISGGSCLSKEKRGCYKRRKSGQSWTTEVTNLTDDGHAWRKYGQKGILNTDYPRNYYRCTHKHDQGCQATKHVQQISENPIKYKLIYQGEHTCKNLHKTPSIILDESPEENSSFYLSFQTNNFPLAKRALNPSLFPTSAFNATTSSSMIKQEYTPIKVDSPPPVYNQYSSSSDNCPPSSSDITSIGLPSTPVSEQGDVISSAEIYSSTPSPYERDDDLFSLLLPSDHQYASLDDFWETL</sequence>
<protein>
    <submittedName>
        <fullName evidence="9">Probable WRKY transcription factor 70</fullName>
    </submittedName>
</protein>
<dbReference type="GeneID" id="110806158"/>